<gene>
    <name evidence="1" type="ORF">N7496_007068</name>
</gene>
<comment type="caution">
    <text evidence="1">The sequence shown here is derived from an EMBL/GenBank/DDBJ whole genome shotgun (WGS) entry which is preliminary data.</text>
</comment>
<sequence length="150" mass="16541">MTICTGKHPTQRELDTFPLYVKFDRLDDGTLLLPADANAMLSDELVYAAMKETTMSQRARFKGVWDGNGHVRANCVPQDPAPRLDDHYRPGLEALLRLSAAQHGFKIAPKADEKMKAERSLFWASLVVLGDQVGTDANPDPEAAYAGGQR</sequence>
<reference evidence="1" key="1">
    <citation type="submission" date="2022-11" db="EMBL/GenBank/DDBJ databases">
        <authorList>
            <person name="Petersen C."/>
        </authorList>
    </citation>
    <scope>NUCLEOTIDE SEQUENCE</scope>
    <source>
        <strain evidence="1">IBT 29864</strain>
    </source>
</reference>
<organism evidence="1 2">
    <name type="scientific">Penicillium cataractarum</name>
    <dbReference type="NCBI Taxonomy" id="2100454"/>
    <lineage>
        <taxon>Eukaryota</taxon>
        <taxon>Fungi</taxon>
        <taxon>Dikarya</taxon>
        <taxon>Ascomycota</taxon>
        <taxon>Pezizomycotina</taxon>
        <taxon>Eurotiomycetes</taxon>
        <taxon>Eurotiomycetidae</taxon>
        <taxon>Eurotiales</taxon>
        <taxon>Aspergillaceae</taxon>
        <taxon>Penicillium</taxon>
    </lineage>
</organism>
<dbReference type="GeneID" id="81439176"/>
<proteinExistence type="predicted"/>
<dbReference type="RefSeq" id="XP_056555410.1">
    <property type="nucleotide sequence ID" value="XM_056699997.1"/>
</dbReference>
<keyword evidence="2" id="KW-1185">Reference proteome</keyword>
<reference evidence="1" key="2">
    <citation type="journal article" date="2023" name="IMA Fungus">
        <title>Comparative genomic study of the Penicillium genus elucidates a diverse pangenome and 15 lateral gene transfer events.</title>
        <authorList>
            <person name="Petersen C."/>
            <person name="Sorensen T."/>
            <person name="Nielsen M.R."/>
            <person name="Sondergaard T.E."/>
            <person name="Sorensen J.L."/>
            <person name="Fitzpatrick D.A."/>
            <person name="Frisvad J.C."/>
            <person name="Nielsen K.L."/>
        </authorList>
    </citation>
    <scope>NUCLEOTIDE SEQUENCE</scope>
    <source>
        <strain evidence="1">IBT 29864</strain>
    </source>
</reference>
<dbReference type="Proteomes" id="UP001147782">
    <property type="component" value="Unassembled WGS sequence"/>
</dbReference>
<evidence type="ECO:0000313" key="1">
    <source>
        <dbReference type="EMBL" id="KAJ5370976.1"/>
    </source>
</evidence>
<dbReference type="EMBL" id="JAPZBS010000005">
    <property type="protein sequence ID" value="KAJ5370976.1"/>
    <property type="molecule type" value="Genomic_DNA"/>
</dbReference>
<protein>
    <submittedName>
        <fullName evidence="1">Uncharacterized protein</fullName>
    </submittedName>
</protein>
<name>A0A9W9V982_9EURO</name>
<dbReference type="AlphaFoldDB" id="A0A9W9V982"/>
<dbReference type="OrthoDB" id="4369470at2759"/>
<accession>A0A9W9V982</accession>
<evidence type="ECO:0000313" key="2">
    <source>
        <dbReference type="Proteomes" id="UP001147782"/>
    </source>
</evidence>